<dbReference type="GO" id="GO:0044027">
    <property type="term" value="P:negative regulation of gene expression via chromosomal CpG island methylation"/>
    <property type="evidence" value="ECO:0007669"/>
    <property type="project" value="TreeGrafter"/>
</dbReference>
<dbReference type="NCBIfam" id="TIGR00675">
    <property type="entry name" value="dcm"/>
    <property type="match status" value="1"/>
</dbReference>
<evidence type="ECO:0000313" key="15">
    <source>
        <dbReference type="Proteomes" id="UP000011083"/>
    </source>
</evidence>
<organism evidence="14 15">
    <name type="scientific">Acanthamoeba castellanii (strain ATCC 30010 / Neff)</name>
    <dbReference type="NCBI Taxonomy" id="1257118"/>
    <lineage>
        <taxon>Eukaryota</taxon>
        <taxon>Amoebozoa</taxon>
        <taxon>Discosea</taxon>
        <taxon>Longamoebia</taxon>
        <taxon>Centramoebida</taxon>
        <taxon>Acanthamoebidae</taxon>
        <taxon>Acanthamoeba</taxon>
    </lineage>
</organism>
<feature type="region of interest" description="Disordered" evidence="12">
    <location>
        <begin position="1529"/>
        <end position="1562"/>
    </location>
</feature>
<evidence type="ECO:0000313" key="14">
    <source>
        <dbReference type="EMBL" id="ELR15535.1"/>
    </source>
</evidence>
<feature type="active site" evidence="9 10">
    <location>
        <position position="1165"/>
    </location>
</feature>
<dbReference type="GO" id="GO:0032259">
    <property type="term" value="P:methylation"/>
    <property type="evidence" value="ECO:0007669"/>
    <property type="project" value="UniProtKB-KW"/>
</dbReference>
<keyword evidence="2 8" id="KW-0489">Methyltransferase</keyword>
<dbReference type="GO" id="GO:0003886">
    <property type="term" value="F:DNA (cytosine-5-)-methyltransferase activity"/>
    <property type="evidence" value="ECO:0007669"/>
    <property type="project" value="UniProtKB-UniRule"/>
</dbReference>
<dbReference type="InterPro" id="IPR001025">
    <property type="entry name" value="BAH_dom"/>
</dbReference>
<feature type="region of interest" description="Disordered" evidence="12">
    <location>
        <begin position="387"/>
        <end position="429"/>
    </location>
</feature>
<keyword evidence="5" id="KW-0677">Repeat</keyword>
<dbReference type="Gene3D" id="3.40.50.150">
    <property type="entry name" value="Vaccinia Virus protein VP39"/>
    <property type="match status" value="1"/>
</dbReference>
<feature type="compositionally biased region" description="Basic and acidic residues" evidence="12">
    <location>
        <begin position="1337"/>
        <end position="1353"/>
    </location>
</feature>
<evidence type="ECO:0000256" key="8">
    <source>
        <dbReference type="PIRNR" id="PIRNR037404"/>
    </source>
</evidence>
<evidence type="ECO:0000256" key="3">
    <source>
        <dbReference type="ARBA" id="ARBA00022679"/>
    </source>
</evidence>
<feature type="compositionally biased region" description="Low complexity" evidence="12">
    <location>
        <begin position="1546"/>
        <end position="1562"/>
    </location>
</feature>
<evidence type="ECO:0000256" key="1">
    <source>
        <dbReference type="ARBA" id="ARBA00004123"/>
    </source>
</evidence>
<dbReference type="KEGG" id="acan:ACA1_163830"/>
<feature type="compositionally biased region" description="Acidic residues" evidence="12">
    <location>
        <begin position="1533"/>
        <end position="1542"/>
    </location>
</feature>
<dbReference type="Pfam" id="PF00145">
    <property type="entry name" value="DNA_methylase"/>
    <property type="match status" value="1"/>
</dbReference>
<dbReference type="PANTHER" id="PTHR10629">
    <property type="entry name" value="CYTOSINE-SPECIFIC METHYLTRANSFERASE"/>
    <property type="match status" value="1"/>
</dbReference>
<dbReference type="RefSeq" id="XP_004337548.1">
    <property type="nucleotide sequence ID" value="XM_004337500.1"/>
</dbReference>
<dbReference type="Pfam" id="PF01426">
    <property type="entry name" value="BAH"/>
    <property type="match status" value="2"/>
</dbReference>
<dbReference type="GeneID" id="14916260"/>
<dbReference type="Gene3D" id="3.90.120.10">
    <property type="entry name" value="DNA Methylase, subunit A, domain 2"/>
    <property type="match status" value="1"/>
</dbReference>
<evidence type="ECO:0000256" key="2">
    <source>
        <dbReference type="ARBA" id="ARBA00022603"/>
    </source>
</evidence>
<keyword evidence="3 8" id="KW-0808">Transferase</keyword>
<keyword evidence="15" id="KW-1185">Reference proteome</keyword>
<evidence type="ECO:0000256" key="11">
    <source>
        <dbReference type="RuleBase" id="RU000416"/>
    </source>
</evidence>
<comment type="subcellular location">
    <subcellularLocation>
        <location evidence="1 8">Nucleus</location>
    </subcellularLocation>
</comment>
<feature type="region of interest" description="Disordered" evidence="12">
    <location>
        <begin position="205"/>
        <end position="296"/>
    </location>
</feature>
<dbReference type="OrthoDB" id="5376140at2759"/>
<protein>
    <recommendedName>
        <fullName evidence="8">DNA (cytosine-5)-methyltransferase</fullName>
        <ecNumber evidence="8">2.1.1.37</ecNumber>
    </recommendedName>
</protein>
<dbReference type="PROSITE" id="PS51679">
    <property type="entry name" value="SAM_MT_C5"/>
    <property type="match status" value="1"/>
</dbReference>
<dbReference type="PRINTS" id="PR00105">
    <property type="entry name" value="C5METTRFRASE"/>
</dbReference>
<dbReference type="GO" id="GO:0006346">
    <property type="term" value="P:DNA methylation-dependent constitutive heterochromatin formation"/>
    <property type="evidence" value="ECO:0007669"/>
    <property type="project" value="InterPro"/>
</dbReference>
<dbReference type="SMART" id="SM00439">
    <property type="entry name" value="BAH"/>
    <property type="match status" value="2"/>
</dbReference>
<evidence type="ECO:0000256" key="7">
    <source>
        <dbReference type="ARBA" id="ARBA00023242"/>
    </source>
</evidence>
<dbReference type="STRING" id="1257118.L8GRC9"/>
<dbReference type="GO" id="GO:0005634">
    <property type="term" value="C:nucleus"/>
    <property type="evidence" value="ECO:0007669"/>
    <property type="project" value="UniProtKB-SubCell"/>
</dbReference>
<dbReference type="Gene3D" id="2.30.30.490">
    <property type="match status" value="2"/>
</dbReference>
<feature type="domain" description="BAH" evidence="13">
    <location>
        <begin position="708"/>
        <end position="844"/>
    </location>
</feature>
<dbReference type="PROSITE" id="PS51038">
    <property type="entry name" value="BAH"/>
    <property type="match status" value="2"/>
</dbReference>
<feature type="compositionally biased region" description="Low complexity" evidence="12">
    <location>
        <begin position="624"/>
        <end position="635"/>
    </location>
</feature>
<dbReference type="EC" id="2.1.1.37" evidence="8"/>
<evidence type="ECO:0000259" key="13">
    <source>
        <dbReference type="PROSITE" id="PS51038"/>
    </source>
</evidence>
<evidence type="ECO:0000256" key="9">
    <source>
        <dbReference type="PIRSR" id="PIRSR037404-1"/>
    </source>
</evidence>
<dbReference type="SUPFAM" id="SSF53335">
    <property type="entry name" value="S-adenosyl-L-methionine-dependent methyltransferases"/>
    <property type="match status" value="1"/>
</dbReference>
<dbReference type="PROSITE" id="PS00095">
    <property type="entry name" value="C5_MTASE_2"/>
    <property type="match status" value="1"/>
</dbReference>
<gene>
    <name evidence="14" type="ORF">ACA1_163830</name>
</gene>
<dbReference type="Proteomes" id="UP000011083">
    <property type="component" value="Unassembled WGS sequence"/>
</dbReference>
<dbReference type="InterPro" id="IPR022702">
    <property type="entry name" value="Cytosine_MeTrfase1_RFD"/>
</dbReference>
<dbReference type="VEuPathDB" id="AmoebaDB:ACA1_163830"/>
<comment type="similarity">
    <text evidence="8 10 11">Belongs to the class I-like SAM-binding methyltransferase superfamily. C5-methyltransferase family.</text>
</comment>
<feature type="compositionally biased region" description="Basic and acidic residues" evidence="12">
    <location>
        <begin position="252"/>
        <end position="262"/>
    </location>
</feature>
<feature type="region of interest" description="Disordered" evidence="12">
    <location>
        <begin position="1327"/>
        <end position="1353"/>
    </location>
</feature>
<dbReference type="GO" id="GO:0003682">
    <property type="term" value="F:chromatin binding"/>
    <property type="evidence" value="ECO:0007669"/>
    <property type="project" value="UniProtKB-UniRule"/>
</dbReference>
<evidence type="ECO:0000256" key="10">
    <source>
        <dbReference type="PROSITE-ProRule" id="PRU01016"/>
    </source>
</evidence>
<dbReference type="PIRSF" id="PIRSF037404">
    <property type="entry name" value="DNMT1"/>
    <property type="match status" value="1"/>
</dbReference>
<proteinExistence type="inferred from homology"/>
<evidence type="ECO:0000256" key="12">
    <source>
        <dbReference type="SAM" id="MobiDB-lite"/>
    </source>
</evidence>
<feature type="region of interest" description="Disordered" evidence="12">
    <location>
        <begin position="552"/>
        <end position="586"/>
    </location>
</feature>
<evidence type="ECO:0000256" key="4">
    <source>
        <dbReference type="ARBA" id="ARBA00022691"/>
    </source>
</evidence>
<feature type="compositionally biased region" description="Acidic residues" evidence="12">
    <location>
        <begin position="394"/>
        <end position="415"/>
    </location>
</feature>
<evidence type="ECO:0000256" key="5">
    <source>
        <dbReference type="ARBA" id="ARBA00022737"/>
    </source>
</evidence>
<dbReference type="InterPro" id="IPR029063">
    <property type="entry name" value="SAM-dependent_MTases_sf"/>
</dbReference>
<dbReference type="EMBL" id="KB008026">
    <property type="protein sequence ID" value="ELR15535.1"/>
    <property type="molecule type" value="Genomic_DNA"/>
</dbReference>
<evidence type="ECO:0000256" key="6">
    <source>
        <dbReference type="ARBA" id="ARBA00023125"/>
    </source>
</evidence>
<dbReference type="InterPro" id="IPR001525">
    <property type="entry name" value="C5_MeTfrase"/>
</dbReference>
<keyword evidence="7 8" id="KW-0539">Nucleus</keyword>
<dbReference type="PANTHER" id="PTHR10629:SF52">
    <property type="entry name" value="DNA (CYTOSINE-5)-METHYLTRANSFERASE 1"/>
    <property type="match status" value="1"/>
</dbReference>
<dbReference type="InterPro" id="IPR031303">
    <property type="entry name" value="C5_meth_CS"/>
</dbReference>
<feature type="compositionally biased region" description="Basic and acidic residues" evidence="12">
    <location>
        <begin position="205"/>
        <end position="224"/>
    </location>
</feature>
<dbReference type="GO" id="GO:0003677">
    <property type="term" value="F:DNA binding"/>
    <property type="evidence" value="ECO:0007669"/>
    <property type="project" value="UniProtKB-KW"/>
</dbReference>
<sequence>MRERVSSLDEVGELALAHVSADGYVGSDLGEEGSQRSSKLVLLRAIERWTVHYDGPEAAVMVETQQGYYKLLQPAPAYANAWASFQRKVDLTHKIVNLVKREDVCTLPFEEVMKRLVVPGSLGRQADETSVEEGESADKMEVVDLEKDAPANKKGFTEEDVYQHGNWVIDQIQNFLVGQMNEQLSNVLLTTPFMARLMEVIDQKAEEEETRKEEEERAEKERTKEKRKRGVDSDDETEDADDPKGKGKAKKGKGEEVERAALSDDDDDAFEEPKHKKRKQAATGGSNGHASVMPSSGFSLLSRTDLDLSKHYAHQETEIEEVKVELIDEFLAAETTQGDEQPWRVLNDFTIYDISDDNRICSLETMLPLVETKKRSKNGFEELRASGTAVPYSDEIDENEDDDDSEDEENDEDEASSEKKEEKKAKQKKQQPGFDIALSTIFYWDIYPDGAVWFRTEYAHYKLGEPSDKYQHIWRPFLQKYQIGKRIMIIMNQDPSIAYDKMIETLRDPYGEFPSFSEKDVVKHIDHIFDEAWGYLDTEDILKFPFFQGLDKKKKGKKGRGKDAARAAHAASEAVRRTAAGKKLERTPATVTPLVLREVNMAAELEAEQKLRRMARNKKAALQSSSSSSSSSSGSTPAGGEATDEAGDTCTATIKAASKPKTKPKLPPSEFSWQGESTQTLKIGDKCRVFYESLVRRNAGDAATSAGEWIDLGDFVYIDQAGVRTQDRIKATTVAATDDVDGKACHIYRVIYMCEEQGKKGGTMSVHARRMLKGRETVLQEVGGSEELFLSDICETIVVAHVVRKVNVVFMPPVPQEHPTYDDKETYFYRFYADLETGAFEDARKHEVPPRTDEEKEGLVIDTKHFCHSCFTKRRKEQAAKKRWLNKPIRVDGAKSYYNSFIFNGVTYHQHDFIYLVPNDMKENVRKEGREMPATPYEIHQITKLWSANQTRYVRLRRLFRFGELPRKVRDSLNRDDRELFWSYQEKNVRLDDVPVEGKCLVRHIADIDDLEAYRLDDWHRFFVQTTYDAAAKLVEDLDPAEVELAKDTLASLDAQREKATLVRQKQEPILAMDLFAGCGGFTHGLHACEYIKTTHAVEWVASAVKTFRNNRPDTNVLHGDINALLKHAIERHEEATKTGKKEAMEANQLPPKGAINFIYCGPPCQGFTGMNRFPKADDVLNSLIATTLSCVDFYRPTYFLLENVRGMVDFKLGGVQETKARMSGGIKLGVVKFILRALTAMGYQARFSLQQAGMYGVPQSRRRFFIWGVLRGHTLPQFPQPTHTFPKPGSLSMLLPNVGVRLEPVTARSAPHRYISVSEAISDLPAFEYDEPEEPKDERSRSGPHKDKWIGSEVREYDAEPESDFQKAMRRRTKDKKLYNHVTKTFTEMNVKRICNVPKRPAVGEPYPDNPPFYDHRDLPPSLSPWCLSNPNSKAAKHRMWPGLYGRLDYQGYFQTALTEVCPMGKQGKVLHPYQSRVITVREHARSQGFPDDFRFYAERDNLKDMHRQIGNAVPPRLASALSRQLARAIEQDVDDDDDDAPTTSSASSSSSSSSSLSSSA</sequence>
<accession>L8GRC9</accession>
<feature type="region of interest" description="Disordered" evidence="12">
    <location>
        <begin position="614"/>
        <end position="674"/>
    </location>
</feature>
<reference evidence="14 15" key="1">
    <citation type="journal article" date="2013" name="Genome Biol.">
        <title>Genome of Acanthamoeba castellanii highlights extensive lateral gene transfer and early evolution of tyrosine kinase signaling.</title>
        <authorList>
            <person name="Clarke M."/>
            <person name="Lohan A.J."/>
            <person name="Liu B."/>
            <person name="Lagkouvardos I."/>
            <person name="Roy S."/>
            <person name="Zafar N."/>
            <person name="Bertelli C."/>
            <person name="Schilde C."/>
            <person name="Kianianmomeni A."/>
            <person name="Burglin T.R."/>
            <person name="Frech C."/>
            <person name="Turcotte B."/>
            <person name="Kopec K.O."/>
            <person name="Synnott J.M."/>
            <person name="Choo C."/>
            <person name="Paponov I."/>
            <person name="Finkler A."/>
            <person name="Soon Heng Tan C."/>
            <person name="Hutchins A.P."/>
            <person name="Weinmeier T."/>
            <person name="Rattei T."/>
            <person name="Chu J.S."/>
            <person name="Gimenez G."/>
            <person name="Irimia M."/>
            <person name="Rigden D.J."/>
            <person name="Fitzpatrick D.A."/>
            <person name="Lorenzo-Morales J."/>
            <person name="Bateman A."/>
            <person name="Chiu C.H."/>
            <person name="Tang P."/>
            <person name="Hegemann P."/>
            <person name="Fromm H."/>
            <person name="Raoult D."/>
            <person name="Greub G."/>
            <person name="Miranda-Saavedra D."/>
            <person name="Chen N."/>
            <person name="Nash P."/>
            <person name="Ginger M.L."/>
            <person name="Horn M."/>
            <person name="Schaap P."/>
            <person name="Caler L."/>
            <person name="Loftus B."/>
        </authorList>
    </citation>
    <scope>NUCLEOTIDE SEQUENCE [LARGE SCALE GENOMIC DNA]</scope>
    <source>
        <strain evidence="14 15">Neff</strain>
    </source>
</reference>
<feature type="domain" description="BAH" evidence="13">
    <location>
        <begin position="906"/>
        <end position="1039"/>
    </location>
</feature>
<keyword evidence="4 8" id="KW-0949">S-adenosyl-L-methionine</keyword>
<dbReference type="Pfam" id="PF12047">
    <property type="entry name" value="DNMT1-RFD"/>
    <property type="match status" value="2"/>
</dbReference>
<comment type="catalytic activity">
    <reaction evidence="8">
        <text>a 2'-deoxycytidine in DNA + S-adenosyl-L-methionine = a 5-methyl-2'-deoxycytidine in DNA + S-adenosyl-L-homocysteine + H(+)</text>
        <dbReference type="Rhea" id="RHEA:13681"/>
        <dbReference type="Rhea" id="RHEA-COMP:11369"/>
        <dbReference type="Rhea" id="RHEA-COMP:11370"/>
        <dbReference type="ChEBI" id="CHEBI:15378"/>
        <dbReference type="ChEBI" id="CHEBI:57856"/>
        <dbReference type="ChEBI" id="CHEBI:59789"/>
        <dbReference type="ChEBI" id="CHEBI:85452"/>
        <dbReference type="ChEBI" id="CHEBI:85454"/>
        <dbReference type="EC" id="2.1.1.37"/>
    </reaction>
</comment>
<name>L8GRC9_ACACF</name>
<keyword evidence="6 8" id="KW-0238">DNA-binding</keyword>
<dbReference type="InterPro" id="IPR050390">
    <property type="entry name" value="C5-Methyltransferase"/>
</dbReference>
<dbReference type="InterPro" id="IPR043151">
    <property type="entry name" value="BAH_sf"/>
</dbReference>